<dbReference type="HOGENOM" id="CLU_067893_0_0_1"/>
<proteinExistence type="predicted"/>
<protein>
    <recommendedName>
        <fullName evidence="3">Endonuclease/exonuclease/phosphatase domain-containing protein</fullName>
    </recommendedName>
</protein>
<dbReference type="OrthoDB" id="4436005at2759"/>
<dbReference type="EMBL" id="EQ962659">
    <property type="protein sequence ID" value="EED12689.1"/>
    <property type="molecule type" value="Genomic_DNA"/>
</dbReference>
<evidence type="ECO:0000313" key="1">
    <source>
        <dbReference type="EMBL" id="EED12689.1"/>
    </source>
</evidence>
<keyword evidence="2" id="KW-1185">Reference proteome</keyword>
<dbReference type="Proteomes" id="UP000001745">
    <property type="component" value="Unassembled WGS sequence"/>
</dbReference>
<sequence length="298" mass="32747">MIYHYPTQKLNVGHAPDAHEIALTLAYISDIDIILIQEPYTFKDLSRQITKKHLSYECFSPTDSWAISGRPRVLTYVRKKKGIRTFQLRPFTTDTKEASDLLFLQIFSSTGKSALIVNIYNTPAGSIRAGEAAKALTTLPEAYLPQATILAGNLNLLHNRWQLSLYCSPTPFGLVLISDIDCPTHERGNVLDLSFASSPLALAGAKASIASHLDATSDHQPLITTVLWDQRYKETAQKLRFNTLDHTSFLSLLASNLAGTESSAATEEDLDAFAEKLTSAIQGAYRGSAKRTMTQGIG</sequence>
<evidence type="ECO:0000313" key="2">
    <source>
        <dbReference type="Proteomes" id="UP000001745"/>
    </source>
</evidence>
<reference evidence="2" key="1">
    <citation type="journal article" date="2015" name="Genome Announc.">
        <title>Genome sequence of the AIDS-associated pathogen Penicillium marneffei (ATCC18224) and its near taxonomic relative Talaromyces stipitatus (ATCC10500).</title>
        <authorList>
            <person name="Nierman W.C."/>
            <person name="Fedorova-Abrams N.D."/>
            <person name="Andrianopoulos A."/>
        </authorList>
    </citation>
    <scope>NUCLEOTIDE SEQUENCE [LARGE SCALE GENOMIC DNA]</scope>
    <source>
        <strain evidence="2">ATCC 10500 / CBS 375.48 / QM 6759 / NRRL 1006</strain>
    </source>
</reference>
<dbReference type="Gene3D" id="3.60.10.10">
    <property type="entry name" value="Endonuclease/exonuclease/phosphatase"/>
    <property type="match status" value="1"/>
</dbReference>
<dbReference type="SUPFAM" id="SSF56219">
    <property type="entry name" value="DNase I-like"/>
    <property type="match status" value="1"/>
</dbReference>
<dbReference type="RefSeq" id="XP_002486800.1">
    <property type="nucleotide sequence ID" value="XM_002486755.1"/>
</dbReference>
<dbReference type="InParanoid" id="B8MQQ9"/>
<dbReference type="AlphaFoldDB" id="B8MQQ9"/>
<name>B8MQQ9_TALSN</name>
<dbReference type="PhylomeDB" id="B8MQQ9"/>
<dbReference type="InterPro" id="IPR036691">
    <property type="entry name" value="Endo/exonu/phosph_ase_sf"/>
</dbReference>
<accession>B8MQQ9</accession>
<dbReference type="GeneID" id="8106803"/>
<organism evidence="1 2">
    <name type="scientific">Talaromyces stipitatus (strain ATCC 10500 / CBS 375.48 / QM 6759 / NRRL 1006)</name>
    <name type="common">Penicillium stipitatum</name>
    <dbReference type="NCBI Taxonomy" id="441959"/>
    <lineage>
        <taxon>Eukaryota</taxon>
        <taxon>Fungi</taxon>
        <taxon>Dikarya</taxon>
        <taxon>Ascomycota</taxon>
        <taxon>Pezizomycotina</taxon>
        <taxon>Eurotiomycetes</taxon>
        <taxon>Eurotiomycetidae</taxon>
        <taxon>Eurotiales</taxon>
        <taxon>Trichocomaceae</taxon>
        <taxon>Talaromyces</taxon>
        <taxon>Talaromyces sect. Talaromyces</taxon>
    </lineage>
</organism>
<dbReference type="eggNOG" id="ENOG502SVBM">
    <property type="taxonomic scope" value="Eukaryota"/>
</dbReference>
<dbReference type="OMA" id="ENNCHAV"/>
<gene>
    <name evidence="1" type="ORF">TSTA_052130</name>
</gene>
<dbReference type="VEuPathDB" id="FungiDB:TSTA_052130"/>
<evidence type="ECO:0008006" key="3">
    <source>
        <dbReference type="Google" id="ProtNLM"/>
    </source>
</evidence>